<keyword evidence="1" id="KW-1133">Transmembrane helix</keyword>
<protein>
    <submittedName>
        <fullName evidence="2">Uncharacterized protein</fullName>
    </submittedName>
</protein>
<comment type="caution">
    <text evidence="2">The sequence shown here is derived from an EMBL/GenBank/DDBJ whole genome shotgun (WGS) entry which is preliminary data.</text>
</comment>
<keyword evidence="1" id="KW-0472">Membrane</keyword>
<evidence type="ECO:0000313" key="2">
    <source>
        <dbReference type="EMBL" id="PVU95324.1"/>
    </source>
</evidence>
<gene>
    <name evidence="2" type="ORF">BB561_001904</name>
</gene>
<keyword evidence="1" id="KW-0812">Transmembrane</keyword>
<accession>A0A2T9YSS6</accession>
<evidence type="ECO:0000256" key="1">
    <source>
        <dbReference type="SAM" id="Phobius"/>
    </source>
</evidence>
<feature type="transmembrane region" description="Helical" evidence="1">
    <location>
        <begin position="267"/>
        <end position="288"/>
    </location>
</feature>
<reference evidence="2 3" key="1">
    <citation type="journal article" date="2018" name="MBio">
        <title>Comparative Genomics Reveals the Core Gene Toolbox for the Fungus-Insect Symbiosis.</title>
        <authorList>
            <person name="Wang Y."/>
            <person name="Stata M."/>
            <person name="Wang W."/>
            <person name="Stajich J.E."/>
            <person name="White M.M."/>
            <person name="Moncalvo J.M."/>
        </authorList>
    </citation>
    <scope>NUCLEOTIDE SEQUENCE [LARGE SCALE GENOMIC DNA]</scope>
    <source>
        <strain evidence="2 3">SWE-8-4</strain>
    </source>
</reference>
<feature type="transmembrane region" description="Helical" evidence="1">
    <location>
        <begin position="300"/>
        <end position="323"/>
    </location>
</feature>
<dbReference type="OrthoDB" id="5765305at2759"/>
<name>A0A2T9YSS6_9FUNG</name>
<dbReference type="Proteomes" id="UP000245383">
    <property type="component" value="Unassembled WGS sequence"/>
</dbReference>
<proteinExistence type="predicted"/>
<sequence length="1128" mass="131175">MFWRACTNLSSLQTSFKLYSLKHSQIQKNVLLVGSNFLFFARFYTLPTTIYTRQKHLDWDNFVNNTQKKLSELSPSYLLSIDKKIIYNEFLRSFYNQILSLTKDESFIDKHRKTGIELTQSVFLSNEPQLYKNINLWIIQKHMLCMTRFKYPIGLQYSYNWLYYLKFPLTPQMYKIWLRGIIRSQSYTYTHKIPIEASPFDQIPNRLVIFMSFTKYSKIHYFFQQLFGEINSVFIPRAIPDKNGICSALAIANHAVKLNYRRKVWAAVLRSLIAIALLMQLVKMGIIWGEVGENAFGEGFRIYATSIAVPFYAILSVLIITYLNKYKFNKKFKLSDFRSLSENPLHQDKNSVLPGFKNLQTGYNSLSLEQKSEFNSTDVLSFKLSSELRHSSKIGSSDFSFDKLADHATSDSQQEKYSQINLNIKKNQSTMSVKYHKLMDIRAPNDETYSDLKSDILRLWMVEISKNGNNSTVIDDFFTFLSSKKLPFFTNLTNKAEILFSNSYVHNCLIYGTFSEFLFFSKWVARYSNDLQFNTWVNLISNPEENFSINGATLNSTNHYILKSNLLFAMASQLSFNAKKTPDRGIITKMNKITDTIFDEKNQMFINAEFLSLILNYCNKFNDFEKSAQTIVKFSKDFKGLDPKNQSLLLNFSEYKSMSQRNYKADSSVEANPTQTSYLKPKKFVNISSKVMVFFEHLYSIILSKNPQGNLEAANMPSNYLPPNYNTKIKYNNSCNLVPAWISYLLEQPLFTWRDYLLLAEKLIHLNYEHIGYEGKNREKIKNYCHQNKYYSKQGVNEKYDKQVTDEIMKIQLFLVREALFIYTIIKPNGENQSSMVSTKRKKVVRTDLDIHPVSKYISDLINNENFEDMNRSLECYSVGELYKVVQQKNKFLPELIYNTKSQIDSIELTLGVIGGMISRATSLKDFNLGIELYIVSNCIYMIYNKFVLFNKSNAKNEKTKVLLPGISEIIQSCSNDRKNKNKEFIEIINKYDELEFKEKHKYTKHFTEKKGLDNVPVPNVFIGPAISMFLSASMRNTGRDGGRTRNIHNDLEMRIDGAQALKIGIKILETFNECNGFCPDYYTLDKISRSGHFNNIDVLPIITKYTKITERTNRESKILSALNSLYK</sequence>
<organism evidence="2 3">
    <name type="scientific">Smittium simulii</name>
    <dbReference type="NCBI Taxonomy" id="133385"/>
    <lineage>
        <taxon>Eukaryota</taxon>
        <taxon>Fungi</taxon>
        <taxon>Fungi incertae sedis</taxon>
        <taxon>Zoopagomycota</taxon>
        <taxon>Kickxellomycotina</taxon>
        <taxon>Harpellomycetes</taxon>
        <taxon>Harpellales</taxon>
        <taxon>Legeriomycetaceae</taxon>
        <taxon>Smittium</taxon>
    </lineage>
</organism>
<dbReference type="EMBL" id="MBFR01000059">
    <property type="protein sequence ID" value="PVU95324.1"/>
    <property type="molecule type" value="Genomic_DNA"/>
</dbReference>
<dbReference type="AlphaFoldDB" id="A0A2T9YSS6"/>
<keyword evidence="3" id="KW-1185">Reference proteome</keyword>
<evidence type="ECO:0000313" key="3">
    <source>
        <dbReference type="Proteomes" id="UP000245383"/>
    </source>
</evidence>